<gene>
    <name evidence="3" type="ORF">J2S55_008411</name>
</gene>
<protein>
    <recommendedName>
        <fullName evidence="2">Tn3 transposase DDE domain-containing protein</fullName>
    </recommendedName>
</protein>
<dbReference type="InterPro" id="IPR002513">
    <property type="entry name" value="Tn3_Tnp_DDE_dom"/>
</dbReference>
<feature type="compositionally biased region" description="Basic and acidic residues" evidence="1">
    <location>
        <begin position="49"/>
        <end position="63"/>
    </location>
</feature>
<comment type="caution">
    <text evidence="3">The sequence shown here is derived from an EMBL/GenBank/DDBJ whole genome shotgun (WGS) entry which is preliminary data.</text>
</comment>
<sequence length="89" mass="9869">MRADYGPFTDVARGRIDLGRIERHREDIPRIVGAIRTGAARACEVTRMLSRDGRSTPSRESRPGVHGTGADLGWFLPARAWATRALAWP</sequence>
<organism evidence="3 4">
    <name type="scientific">Streptosporangium brasiliense</name>
    <dbReference type="NCBI Taxonomy" id="47480"/>
    <lineage>
        <taxon>Bacteria</taxon>
        <taxon>Bacillati</taxon>
        <taxon>Actinomycetota</taxon>
        <taxon>Actinomycetes</taxon>
        <taxon>Streptosporangiales</taxon>
        <taxon>Streptosporangiaceae</taxon>
        <taxon>Streptosporangium</taxon>
    </lineage>
</organism>
<accession>A0ABT9RIS0</accession>
<dbReference type="Proteomes" id="UP001230426">
    <property type="component" value="Unassembled WGS sequence"/>
</dbReference>
<evidence type="ECO:0000256" key="1">
    <source>
        <dbReference type="SAM" id="MobiDB-lite"/>
    </source>
</evidence>
<dbReference type="Pfam" id="PF01526">
    <property type="entry name" value="DDE_Tnp_Tn3"/>
    <property type="match status" value="1"/>
</dbReference>
<evidence type="ECO:0000259" key="2">
    <source>
        <dbReference type="Pfam" id="PF01526"/>
    </source>
</evidence>
<proteinExistence type="predicted"/>
<reference evidence="3 4" key="1">
    <citation type="submission" date="2023-07" db="EMBL/GenBank/DDBJ databases">
        <title>Sequencing the genomes of 1000 actinobacteria strains.</title>
        <authorList>
            <person name="Klenk H.-P."/>
        </authorList>
    </citation>
    <scope>NUCLEOTIDE SEQUENCE [LARGE SCALE GENOMIC DNA]</scope>
    <source>
        <strain evidence="3 4">DSM 44109</strain>
    </source>
</reference>
<feature type="region of interest" description="Disordered" evidence="1">
    <location>
        <begin position="49"/>
        <end position="68"/>
    </location>
</feature>
<dbReference type="RefSeq" id="WP_370879757.1">
    <property type="nucleotide sequence ID" value="NZ_JAUSRB010000002.1"/>
</dbReference>
<evidence type="ECO:0000313" key="4">
    <source>
        <dbReference type="Proteomes" id="UP001230426"/>
    </source>
</evidence>
<evidence type="ECO:0000313" key="3">
    <source>
        <dbReference type="EMBL" id="MDP9869145.1"/>
    </source>
</evidence>
<feature type="domain" description="Tn3 transposase DDE" evidence="2">
    <location>
        <begin position="3"/>
        <end position="58"/>
    </location>
</feature>
<name>A0ABT9RIS0_9ACTN</name>
<keyword evidence="4" id="KW-1185">Reference proteome</keyword>
<dbReference type="EMBL" id="JAUSRB010000002">
    <property type="protein sequence ID" value="MDP9869145.1"/>
    <property type="molecule type" value="Genomic_DNA"/>
</dbReference>